<accession>A0A8G2F688</accession>
<keyword evidence="3" id="KW-0472">Membrane</keyword>
<keyword evidence="3" id="KW-1133">Transmembrane helix</keyword>
<evidence type="ECO:0000313" key="6">
    <source>
        <dbReference type="Proteomes" id="UP000199581"/>
    </source>
</evidence>
<dbReference type="RefSeq" id="WP_092189158.1">
    <property type="nucleotide sequence ID" value="NZ_FOTO01000001.1"/>
</dbReference>
<feature type="domain" description="Amine oxidase" evidence="4">
    <location>
        <begin position="19"/>
        <end position="288"/>
    </location>
</feature>
<comment type="cofactor">
    <cofactor evidence="1">
        <name>FAD</name>
        <dbReference type="ChEBI" id="CHEBI:57692"/>
    </cofactor>
</comment>
<sequence>MNTGRANAKKTVAVIGGGVAGIVAAHLLQDSREVTIFEKENYLGGHTHTVSVPDGPDGGTPVDTGFIVFNEATYPLFIKFLEELEVPSREAQMSFAFHCERTGLTYAGTDLAGLFAQRSNLFSVRYYRFLFEIVRFCRQGKADLKDGQELGTLDDYVRRHGFSSFMVENYLLPMAAAIWSTPAGRVGQFPALSFLRFFNNHGLLSLVDRPRWRTVSGGSCSYVRAFLRRFRGEVRLDAPIEEIRRGASGVSVTVSGEEPRIFDDVFIAAHADQALRLLGDPSPEEARLLGAWRYEENTTVLHTDVSVLPPSPKAWACWNFRREAQENARVFVTYAMNLLQGLAASKQYLVTLNRPTPHDESTVLASLVYHHPVYTRESMETQGSLSSLNGHRNTYFCGSYFGFGFHEDAVRSSHEAVRKFRREE</sequence>
<dbReference type="Pfam" id="PF01593">
    <property type="entry name" value="Amino_oxidase"/>
    <property type="match status" value="1"/>
</dbReference>
<organism evidence="5 6">
    <name type="scientific">Desulfomicrobium norvegicum (strain DSM 1741 / NCIMB 8310)</name>
    <name type="common">Desulfovibrio baculatus (strain Norway 4)</name>
    <name type="synonym">Desulfovibrio desulfuricans (strain Norway 4)</name>
    <dbReference type="NCBI Taxonomy" id="52561"/>
    <lineage>
        <taxon>Bacteria</taxon>
        <taxon>Pseudomonadati</taxon>
        <taxon>Thermodesulfobacteriota</taxon>
        <taxon>Desulfovibrionia</taxon>
        <taxon>Desulfovibrionales</taxon>
        <taxon>Desulfomicrobiaceae</taxon>
        <taxon>Desulfomicrobium</taxon>
    </lineage>
</organism>
<keyword evidence="3" id="KW-0812">Transmembrane</keyword>
<dbReference type="PRINTS" id="PR00757">
    <property type="entry name" value="AMINEOXDASEF"/>
</dbReference>
<dbReference type="EMBL" id="FOTO01000001">
    <property type="protein sequence ID" value="SFL33004.1"/>
    <property type="molecule type" value="Genomic_DNA"/>
</dbReference>
<dbReference type="Gene3D" id="3.30.70.1990">
    <property type="match status" value="1"/>
</dbReference>
<comment type="caution">
    <text evidence="5">The sequence shown here is derived from an EMBL/GenBank/DDBJ whole genome shotgun (WGS) entry which is preliminary data.</text>
</comment>
<evidence type="ECO:0000259" key="4">
    <source>
        <dbReference type="Pfam" id="PF01593"/>
    </source>
</evidence>
<reference evidence="5 6" key="1">
    <citation type="submission" date="2016-10" db="EMBL/GenBank/DDBJ databases">
        <authorList>
            <person name="Varghese N."/>
            <person name="Submissions S."/>
        </authorList>
    </citation>
    <scope>NUCLEOTIDE SEQUENCE [LARGE SCALE GENOMIC DNA]</scope>
    <source>
        <strain evidence="5 6">DSM 1741</strain>
    </source>
</reference>
<evidence type="ECO:0000313" key="5">
    <source>
        <dbReference type="EMBL" id="SFL33004.1"/>
    </source>
</evidence>
<proteinExistence type="predicted"/>
<evidence type="ECO:0000256" key="3">
    <source>
        <dbReference type="SAM" id="Phobius"/>
    </source>
</evidence>
<protein>
    <submittedName>
        <fullName evidence="5">Predicted NAD/FAD-binding protein</fullName>
    </submittedName>
</protein>
<dbReference type="PANTHER" id="PTHR42923:SF17">
    <property type="entry name" value="AMINE OXIDASE DOMAIN-CONTAINING PROTEIN"/>
    <property type="match status" value="1"/>
</dbReference>
<dbReference type="InterPro" id="IPR036188">
    <property type="entry name" value="FAD/NAD-bd_sf"/>
</dbReference>
<dbReference type="InterPro" id="IPR001613">
    <property type="entry name" value="Flavin_amine_oxidase"/>
</dbReference>
<dbReference type="GO" id="GO:0016491">
    <property type="term" value="F:oxidoreductase activity"/>
    <property type="evidence" value="ECO:0007669"/>
    <property type="project" value="UniProtKB-KW"/>
</dbReference>
<dbReference type="Gene3D" id="1.10.405.20">
    <property type="match status" value="1"/>
</dbReference>
<evidence type="ECO:0000256" key="2">
    <source>
        <dbReference type="ARBA" id="ARBA00023002"/>
    </source>
</evidence>
<dbReference type="PANTHER" id="PTHR42923">
    <property type="entry name" value="PROTOPORPHYRINOGEN OXIDASE"/>
    <property type="match status" value="1"/>
</dbReference>
<dbReference type="SUPFAM" id="SSF51905">
    <property type="entry name" value="FAD/NAD(P)-binding domain"/>
    <property type="match status" value="1"/>
</dbReference>
<dbReference type="OrthoDB" id="20837at2"/>
<dbReference type="AlphaFoldDB" id="A0A8G2F688"/>
<dbReference type="InterPro" id="IPR050464">
    <property type="entry name" value="Zeta_carotene_desat/Oxidored"/>
</dbReference>
<dbReference type="Gene3D" id="3.50.50.60">
    <property type="entry name" value="FAD/NAD(P)-binding domain"/>
    <property type="match status" value="1"/>
</dbReference>
<gene>
    <name evidence="5" type="ORF">SAMN05421830_101628</name>
</gene>
<name>A0A8G2F688_DESNO</name>
<dbReference type="InterPro" id="IPR002937">
    <property type="entry name" value="Amino_oxidase"/>
</dbReference>
<keyword evidence="6" id="KW-1185">Reference proteome</keyword>
<evidence type="ECO:0000256" key="1">
    <source>
        <dbReference type="ARBA" id="ARBA00001974"/>
    </source>
</evidence>
<keyword evidence="2" id="KW-0560">Oxidoreductase</keyword>
<feature type="transmembrane region" description="Helical" evidence="3">
    <location>
        <begin position="12"/>
        <end position="29"/>
    </location>
</feature>
<dbReference type="Proteomes" id="UP000199581">
    <property type="component" value="Unassembled WGS sequence"/>
</dbReference>